<dbReference type="EMBL" id="BDIP01000153">
    <property type="protein sequence ID" value="GIQ80358.1"/>
    <property type="molecule type" value="Genomic_DNA"/>
</dbReference>
<sequence>MTSLPFTLTLVLPGHRDATPVQTDAVHTQDTVLGDVCTQETVVEQRVFGGGVVVKEGEREREGGRDADLDDMDVGASFSQTQHTQEDGDIADDDIELEATHSVYEGSTADRVQQEGPGGQVSILKDTLASQFAEVEQSVRKALGAKDASEDGPAETCEEALDRVSLATDRIILATDRISLATDRISLAQREEAARIIGQASKYITTMINKASRARRGI</sequence>
<comment type="caution">
    <text evidence="1">The sequence shown here is derived from an EMBL/GenBank/DDBJ whole genome shotgun (WGS) entry which is preliminary data.</text>
</comment>
<name>A0A9K3CNC7_9EUKA</name>
<accession>A0A9K3CNC7</accession>
<proteinExistence type="predicted"/>
<evidence type="ECO:0000313" key="1">
    <source>
        <dbReference type="EMBL" id="GIQ80358.1"/>
    </source>
</evidence>
<dbReference type="AlphaFoldDB" id="A0A9K3CNC7"/>
<keyword evidence="2" id="KW-1185">Reference proteome</keyword>
<evidence type="ECO:0000313" key="2">
    <source>
        <dbReference type="Proteomes" id="UP000265618"/>
    </source>
</evidence>
<reference evidence="1 2" key="1">
    <citation type="journal article" date="2018" name="PLoS ONE">
        <title>The draft genome of Kipferlia bialata reveals reductive genome evolution in fornicate parasites.</title>
        <authorList>
            <person name="Tanifuji G."/>
            <person name="Takabayashi S."/>
            <person name="Kume K."/>
            <person name="Takagi M."/>
            <person name="Nakayama T."/>
            <person name="Kamikawa R."/>
            <person name="Inagaki Y."/>
            <person name="Hashimoto T."/>
        </authorList>
    </citation>
    <scope>NUCLEOTIDE SEQUENCE [LARGE SCALE GENOMIC DNA]</scope>
    <source>
        <strain evidence="1">NY0173</strain>
    </source>
</reference>
<dbReference type="Proteomes" id="UP000265618">
    <property type="component" value="Unassembled WGS sequence"/>
</dbReference>
<protein>
    <submittedName>
        <fullName evidence="1">Uncharacterized protein</fullName>
    </submittedName>
</protein>
<gene>
    <name evidence="1" type="ORF">KIPB_001142</name>
</gene>
<organism evidence="1 2">
    <name type="scientific">Kipferlia bialata</name>
    <dbReference type="NCBI Taxonomy" id="797122"/>
    <lineage>
        <taxon>Eukaryota</taxon>
        <taxon>Metamonada</taxon>
        <taxon>Carpediemonas-like organisms</taxon>
        <taxon>Kipferlia</taxon>
    </lineage>
</organism>